<dbReference type="AlphaFoldDB" id="A0A9R0IJG8"/>
<reference evidence="12" key="2">
    <citation type="submission" date="2025-08" db="UniProtKB">
        <authorList>
            <consortium name="RefSeq"/>
        </authorList>
    </citation>
    <scope>IDENTIFICATION</scope>
    <source>
        <tissue evidence="12">Leaf</tissue>
    </source>
</reference>
<dbReference type="Pfam" id="PF00082">
    <property type="entry name" value="Peptidase_S8"/>
    <property type="match status" value="1"/>
</dbReference>
<protein>
    <submittedName>
        <fullName evidence="12">Subtilisin-like protease SBT4.4 isoform X2</fullName>
    </submittedName>
</protein>
<keyword evidence="4 7" id="KW-0378">Hydrolase</keyword>
<comment type="similarity">
    <text evidence="1 7">Belongs to the peptidase S8 family.</text>
</comment>
<dbReference type="Gene3D" id="3.30.70.80">
    <property type="entry name" value="Peptidase S8 propeptide/proteinase inhibitor I9"/>
    <property type="match status" value="1"/>
</dbReference>
<sequence length="664" mass="70774">MAKESLVRSYTKSFNGFAARLTEKESEILKGMKEVVSVFPSKALELQTTRSWDFMGFTETVAPRETRAESNLILGVIDSGIWPESPSFNDNGFSAPPKKWKGACKGGENFTCNNKLIGARTFFDSARDDIGHGTHTASTAAGRIVDDANFYGLAEGSARGAVPSARIAAYKVCDTSDCDEADILSAFDEAIADGVDLITISIGNTDAADIYSDTIAIGAFHALQNGILTVQSAGNSGNVSGSVTSVAPWLFSVAASFMDRRILDKVVLGNRRTLIGNSINSFTLNGDMFPLVYGKQASTHCSEDLAVSCSAGCLDKNLVKGKIVVCDSTDGVIGEGLRAGALGVLARAYVDDVSQIQPIPAVLLKPHEFEVLLSYLNSTKAPMANILKSESFNDTSAPVVVSFSSRGPNPIAPDILKPDITAPGVEILAAFSPNVSVSEYPNDKRSVKYAVISGTSMSCPHVAGAAVYVKSIHPDWSPSAIKSALMTTARPMSSSKNPDAEFAYGSGHLNPVEAVNPGLVYETTEDDYLTFLCKLGYSKEQISLISGNKSFSCPKKSLSDPNDVNYPSMSASVNAEKSFNIKFRRTVTNVGVANSTYTAKVESGEKMKVTVNPKTLSFTSLKEQKYFDVSVVGKGLASRSQVSASLVWSDGSHFVRSPVVVYSM</sequence>
<dbReference type="InterPro" id="IPR034197">
    <property type="entry name" value="Peptidases_S8_3"/>
</dbReference>
<evidence type="ECO:0000259" key="9">
    <source>
        <dbReference type="Pfam" id="PF05922"/>
    </source>
</evidence>
<dbReference type="PROSITE" id="PS51892">
    <property type="entry name" value="SUBTILASE"/>
    <property type="match status" value="1"/>
</dbReference>
<keyword evidence="2 7" id="KW-0645">Protease</keyword>
<proteinExistence type="inferred from homology"/>
<dbReference type="InterPro" id="IPR023828">
    <property type="entry name" value="Peptidase_S8_Ser-AS"/>
</dbReference>
<dbReference type="InterPro" id="IPR010259">
    <property type="entry name" value="S8pro/Inhibitor_I9"/>
</dbReference>
<feature type="active site" description="Charge relay system" evidence="6 7">
    <location>
        <position position="78"/>
    </location>
</feature>
<name>A0A9R0IJG8_SPIOL</name>
<dbReference type="InterPro" id="IPR000209">
    <property type="entry name" value="Peptidase_S8/S53_dom"/>
</dbReference>
<evidence type="ECO:0000256" key="7">
    <source>
        <dbReference type="PROSITE-ProRule" id="PRU01240"/>
    </source>
</evidence>
<feature type="domain" description="Peptidase S8/S53" evidence="8">
    <location>
        <begin position="70"/>
        <end position="507"/>
    </location>
</feature>
<dbReference type="Pfam" id="PF05922">
    <property type="entry name" value="Inhibitor_I9"/>
    <property type="match status" value="1"/>
</dbReference>
<keyword evidence="5 7" id="KW-0720">Serine protease</keyword>
<dbReference type="CDD" id="cd02120">
    <property type="entry name" value="PA_subtilisin_like"/>
    <property type="match status" value="1"/>
</dbReference>
<dbReference type="PANTHER" id="PTHR10795">
    <property type="entry name" value="PROPROTEIN CONVERTASE SUBTILISIN/KEXIN"/>
    <property type="match status" value="1"/>
</dbReference>
<dbReference type="InterPro" id="IPR045051">
    <property type="entry name" value="SBT"/>
</dbReference>
<evidence type="ECO:0000256" key="3">
    <source>
        <dbReference type="ARBA" id="ARBA00022729"/>
    </source>
</evidence>
<organism evidence="11 12">
    <name type="scientific">Spinacia oleracea</name>
    <name type="common">Spinach</name>
    <dbReference type="NCBI Taxonomy" id="3562"/>
    <lineage>
        <taxon>Eukaryota</taxon>
        <taxon>Viridiplantae</taxon>
        <taxon>Streptophyta</taxon>
        <taxon>Embryophyta</taxon>
        <taxon>Tracheophyta</taxon>
        <taxon>Spermatophyta</taxon>
        <taxon>Magnoliopsida</taxon>
        <taxon>eudicotyledons</taxon>
        <taxon>Gunneridae</taxon>
        <taxon>Pentapetalae</taxon>
        <taxon>Caryophyllales</taxon>
        <taxon>Chenopodiaceae</taxon>
        <taxon>Chenopodioideae</taxon>
        <taxon>Anserineae</taxon>
        <taxon>Spinacia</taxon>
    </lineage>
</organism>
<dbReference type="CDD" id="cd04852">
    <property type="entry name" value="Peptidases_S8_3"/>
    <property type="match status" value="1"/>
</dbReference>
<dbReference type="FunFam" id="2.60.40.2310:FF:000001">
    <property type="entry name" value="Subtilisin-like protease SBT1.5"/>
    <property type="match status" value="1"/>
</dbReference>
<evidence type="ECO:0000256" key="6">
    <source>
        <dbReference type="PIRSR" id="PIRSR615500-1"/>
    </source>
</evidence>
<evidence type="ECO:0000313" key="12">
    <source>
        <dbReference type="RefSeq" id="XP_021850453.1"/>
    </source>
</evidence>
<feature type="active site" description="Charge relay system" evidence="6 7">
    <location>
        <position position="132"/>
    </location>
</feature>
<dbReference type="Gene3D" id="3.50.30.30">
    <property type="match status" value="1"/>
</dbReference>
<dbReference type="SUPFAM" id="SSF52743">
    <property type="entry name" value="Subtilisin-like"/>
    <property type="match status" value="1"/>
</dbReference>
<evidence type="ECO:0000256" key="4">
    <source>
        <dbReference type="ARBA" id="ARBA00022801"/>
    </source>
</evidence>
<dbReference type="GO" id="GO:0004252">
    <property type="term" value="F:serine-type endopeptidase activity"/>
    <property type="evidence" value="ECO:0007669"/>
    <property type="project" value="UniProtKB-UniRule"/>
</dbReference>
<feature type="active site" description="Charge relay system" evidence="6 7">
    <location>
        <position position="456"/>
    </location>
</feature>
<dbReference type="InterPro" id="IPR037045">
    <property type="entry name" value="S8pro/Inhibitor_I9_sf"/>
</dbReference>
<gene>
    <name evidence="12" type="primary">LOC110790016</name>
</gene>
<keyword evidence="3" id="KW-0732">Signal</keyword>
<evidence type="ECO:0000256" key="1">
    <source>
        <dbReference type="ARBA" id="ARBA00011073"/>
    </source>
</evidence>
<dbReference type="InterPro" id="IPR015500">
    <property type="entry name" value="Peptidase_S8_subtilisin-rel"/>
</dbReference>
<dbReference type="GO" id="GO:0006508">
    <property type="term" value="P:proteolysis"/>
    <property type="evidence" value="ECO:0007669"/>
    <property type="project" value="UniProtKB-KW"/>
</dbReference>
<accession>A0A9R0IJG8</accession>
<dbReference type="Pfam" id="PF17766">
    <property type="entry name" value="fn3_6"/>
    <property type="match status" value="1"/>
</dbReference>
<dbReference type="RefSeq" id="XP_021850453.1">
    <property type="nucleotide sequence ID" value="XM_021994761.2"/>
</dbReference>
<evidence type="ECO:0000313" key="11">
    <source>
        <dbReference type="Proteomes" id="UP000813463"/>
    </source>
</evidence>
<dbReference type="Gene3D" id="2.60.40.2310">
    <property type="match status" value="1"/>
</dbReference>
<feature type="domain" description="Inhibitor I9" evidence="9">
    <location>
        <begin position="3"/>
        <end position="47"/>
    </location>
</feature>
<dbReference type="GeneID" id="110790016"/>
<reference evidence="11" key="1">
    <citation type="journal article" date="2021" name="Nat. Commun.">
        <title>Genomic analyses provide insights into spinach domestication and the genetic basis of agronomic traits.</title>
        <authorList>
            <person name="Cai X."/>
            <person name="Sun X."/>
            <person name="Xu C."/>
            <person name="Sun H."/>
            <person name="Wang X."/>
            <person name="Ge C."/>
            <person name="Zhang Z."/>
            <person name="Wang Q."/>
            <person name="Fei Z."/>
            <person name="Jiao C."/>
            <person name="Wang Q."/>
        </authorList>
    </citation>
    <scope>NUCLEOTIDE SEQUENCE [LARGE SCALE GENOMIC DNA]</scope>
    <source>
        <strain evidence="11">cv. Varoflay</strain>
    </source>
</reference>
<evidence type="ECO:0000256" key="2">
    <source>
        <dbReference type="ARBA" id="ARBA00022670"/>
    </source>
</evidence>
<dbReference type="InterPro" id="IPR041469">
    <property type="entry name" value="Subtilisin-like_FN3"/>
</dbReference>
<evidence type="ECO:0000256" key="5">
    <source>
        <dbReference type="ARBA" id="ARBA00022825"/>
    </source>
</evidence>
<evidence type="ECO:0000259" key="8">
    <source>
        <dbReference type="Pfam" id="PF00082"/>
    </source>
</evidence>
<keyword evidence="11" id="KW-1185">Reference proteome</keyword>
<feature type="domain" description="Subtilisin-like protease fibronectin type-III" evidence="10">
    <location>
        <begin position="563"/>
        <end position="661"/>
    </location>
</feature>
<dbReference type="PROSITE" id="PS00138">
    <property type="entry name" value="SUBTILASE_SER"/>
    <property type="match status" value="1"/>
</dbReference>
<dbReference type="PRINTS" id="PR00723">
    <property type="entry name" value="SUBTILISIN"/>
</dbReference>
<dbReference type="InterPro" id="IPR036852">
    <property type="entry name" value="Peptidase_S8/S53_dom_sf"/>
</dbReference>
<dbReference type="Proteomes" id="UP000813463">
    <property type="component" value="Chromosome 1"/>
</dbReference>
<dbReference type="Gene3D" id="3.40.50.200">
    <property type="entry name" value="Peptidase S8/S53 domain"/>
    <property type="match status" value="1"/>
</dbReference>
<evidence type="ECO:0000259" key="10">
    <source>
        <dbReference type="Pfam" id="PF17766"/>
    </source>
</evidence>